<dbReference type="OrthoDB" id="8950502at2"/>
<dbReference type="EMBL" id="CP010429">
    <property type="protein sequence ID" value="AKD54412.1"/>
    <property type="molecule type" value="Genomic_DNA"/>
</dbReference>
<evidence type="ECO:0000256" key="1">
    <source>
        <dbReference type="SAM" id="SignalP"/>
    </source>
</evidence>
<dbReference type="SUPFAM" id="SSF53474">
    <property type="entry name" value="alpha/beta-Hydrolases"/>
    <property type="match status" value="1"/>
</dbReference>
<feature type="chain" id="PRO_5002413871" evidence="1">
    <location>
        <begin position="23"/>
        <end position="457"/>
    </location>
</feature>
<keyword evidence="3" id="KW-1185">Reference proteome</keyword>
<dbReference type="Proteomes" id="UP000033054">
    <property type="component" value="Chromosome"/>
</dbReference>
<organism evidence="2 3">
    <name type="scientific">Spirosoma radiotolerans</name>
    <dbReference type="NCBI Taxonomy" id="1379870"/>
    <lineage>
        <taxon>Bacteria</taxon>
        <taxon>Pseudomonadati</taxon>
        <taxon>Bacteroidota</taxon>
        <taxon>Cytophagia</taxon>
        <taxon>Cytophagales</taxon>
        <taxon>Cytophagaceae</taxon>
        <taxon>Spirosoma</taxon>
    </lineage>
</organism>
<feature type="signal peptide" evidence="1">
    <location>
        <begin position="1"/>
        <end position="22"/>
    </location>
</feature>
<dbReference type="Gene3D" id="3.40.50.1820">
    <property type="entry name" value="alpha/beta hydrolase"/>
    <property type="match status" value="1"/>
</dbReference>
<dbReference type="PANTHER" id="PTHR31497:SF0">
    <property type="entry name" value="AUTOCRINE PROLIFERATION REPRESSOR PROTEIN A"/>
    <property type="match status" value="1"/>
</dbReference>
<dbReference type="HOGENOM" id="CLU_036488_1_0_10"/>
<gene>
    <name evidence="2" type="ORF">SD10_05290</name>
</gene>
<evidence type="ECO:0000313" key="2">
    <source>
        <dbReference type="EMBL" id="AKD54412.1"/>
    </source>
</evidence>
<sequence>MKSYFLKTLAFLGLISVGTLFSFNALKPTDGITPSTALESYLHNGDKTFKWEVKDTYTYGDITAYEVLLTSQKWREHTWKHQLTVLVPKEIKHDGALLFITGGSLKEGEPNWNKREDGFNRAISTLATKNNAIAAVLRQTPNQPLYGNLTEDALISYTLHQFKQDGDYSWPLLFPMVKSAVRAMDAVQAFANETLHKEVSRFVVSGASKRGWTTWLTGASDKRVTAIAPMVIDILNMPVNLDYQMKVWNKYSEQIDDYVKIGIPQSAHTKEGAAINEMIDPYSYRKKLTMPKMLFMGTNDEYWTVDAVKHYIGQIPGENYIHYVPNVGHDLGDKRQALEALNAFFGNTLARQPYPACQWHVSTTKKGVDITVKATPDKLENVTVWSANSTDMIFQDEKWEGKSLGIKNKAAFSVNEVYPASGYRAFYVDLTYKAPTGGTYTESTRMFVTDNDEIFLK</sequence>
<dbReference type="Pfam" id="PF10142">
    <property type="entry name" value="PhoPQ_related"/>
    <property type="match status" value="1"/>
</dbReference>
<accession>A0A0E3V5S5</accession>
<protein>
    <submittedName>
        <fullName evidence="2">PhoPQ-activated pathogenicity-like protein PqaA type</fullName>
    </submittedName>
</protein>
<dbReference type="KEGG" id="srd:SD10_05290"/>
<proteinExistence type="predicted"/>
<dbReference type="PATRIC" id="fig|1379870.5.peg.1149"/>
<dbReference type="InterPro" id="IPR009199">
    <property type="entry name" value="PhoPQ-act_pathogen-rel_PqaA"/>
</dbReference>
<name>A0A0E3V5S5_9BACT</name>
<dbReference type="RefSeq" id="WP_046376007.1">
    <property type="nucleotide sequence ID" value="NZ_CP010429.1"/>
</dbReference>
<dbReference type="STRING" id="1379870.SD10_05290"/>
<evidence type="ECO:0000313" key="3">
    <source>
        <dbReference type="Proteomes" id="UP000033054"/>
    </source>
</evidence>
<dbReference type="PIRSF" id="PIRSF014728">
    <property type="entry name" value="PqaA"/>
    <property type="match status" value="1"/>
</dbReference>
<dbReference type="InterPro" id="IPR029058">
    <property type="entry name" value="AB_hydrolase_fold"/>
</dbReference>
<keyword evidence="1" id="KW-0732">Signal</keyword>
<dbReference type="PANTHER" id="PTHR31497">
    <property type="entry name" value="AUTOCRINE PROLIFERATION REPRESSOR PROTEIN A"/>
    <property type="match status" value="1"/>
</dbReference>
<dbReference type="AlphaFoldDB" id="A0A0E3V5S5"/>
<reference evidence="2 3" key="1">
    <citation type="journal article" date="2014" name="Curr. Microbiol.">
        <title>Spirosoma radiotolerans sp. nov., a gamma-radiation-resistant bacterium isolated from gamma ray-irradiated soil.</title>
        <authorList>
            <person name="Lee J.J."/>
            <person name="Srinivasan S."/>
            <person name="Lim S."/>
            <person name="Joe M."/>
            <person name="Im S."/>
            <person name="Bae S.I."/>
            <person name="Park K.R."/>
            <person name="Han J.H."/>
            <person name="Park S.H."/>
            <person name="Joo B.M."/>
            <person name="Park S.J."/>
            <person name="Kim M.K."/>
        </authorList>
    </citation>
    <scope>NUCLEOTIDE SEQUENCE [LARGE SCALE GENOMIC DNA]</scope>
    <source>
        <strain evidence="2 3">DG5A</strain>
    </source>
</reference>